<feature type="compositionally biased region" description="Basic and acidic residues" evidence="2">
    <location>
        <begin position="1"/>
        <end position="16"/>
    </location>
</feature>
<dbReference type="GO" id="GO:0140664">
    <property type="term" value="F:ATP-dependent DNA damage sensor activity"/>
    <property type="evidence" value="ECO:0007669"/>
    <property type="project" value="InterPro"/>
</dbReference>
<gene>
    <name evidence="4" type="ORF">CLAFUR5_13733</name>
</gene>
<dbReference type="GO" id="GO:0005524">
    <property type="term" value="F:ATP binding"/>
    <property type="evidence" value="ECO:0007669"/>
    <property type="project" value="InterPro"/>
</dbReference>
<name>A0A9Q8PL65_PASFU</name>
<evidence type="ECO:0000259" key="3">
    <source>
        <dbReference type="SMART" id="SM00853"/>
    </source>
</evidence>
<dbReference type="Pfam" id="PF13589">
    <property type="entry name" value="HATPase_c_3"/>
    <property type="match status" value="1"/>
</dbReference>
<dbReference type="KEGG" id="ffu:CLAFUR5_13733"/>
<feature type="compositionally biased region" description="Basic residues" evidence="2">
    <location>
        <begin position="445"/>
        <end position="454"/>
    </location>
</feature>
<evidence type="ECO:0000256" key="2">
    <source>
        <dbReference type="SAM" id="MobiDB-lite"/>
    </source>
</evidence>
<dbReference type="RefSeq" id="XP_047768874.1">
    <property type="nucleotide sequence ID" value="XM_047912881.1"/>
</dbReference>
<evidence type="ECO:0000313" key="5">
    <source>
        <dbReference type="Proteomes" id="UP000756132"/>
    </source>
</evidence>
<dbReference type="Proteomes" id="UP000756132">
    <property type="component" value="Chromosome 12"/>
</dbReference>
<dbReference type="InterPro" id="IPR014790">
    <property type="entry name" value="MutL_C"/>
</dbReference>
<evidence type="ECO:0000256" key="1">
    <source>
        <dbReference type="ARBA" id="ARBA00006082"/>
    </source>
</evidence>
<dbReference type="EMBL" id="CP090174">
    <property type="protein sequence ID" value="UJO24508.1"/>
    <property type="molecule type" value="Genomic_DNA"/>
</dbReference>
<dbReference type="AlphaFoldDB" id="A0A9Q8PL65"/>
<feature type="region of interest" description="Disordered" evidence="2">
    <location>
        <begin position="549"/>
        <end position="657"/>
    </location>
</feature>
<organism evidence="4 5">
    <name type="scientific">Passalora fulva</name>
    <name type="common">Tomato leaf mold</name>
    <name type="synonym">Cladosporium fulvum</name>
    <dbReference type="NCBI Taxonomy" id="5499"/>
    <lineage>
        <taxon>Eukaryota</taxon>
        <taxon>Fungi</taxon>
        <taxon>Dikarya</taxon>
        <taxon>Ascomycota</taxon>
        <taxon>Pezizomycotina</taxon>
        <taxon>Dothideomycetes</taxon>
        <taxon>Dothideomycetidae</taxon>
        <taxon>Mycosphaerellales</taxon>
        <taxon>Mycosphaerellaceae</taxon>
        <taxon>Fulvia</taxon>
    </lineage>
</organism>
<dbReference type="GO" id="GO:0006298">
    <property type="term" value="P:mismatch repair"/>
    <property type="evidence" value="ECO:0007669"/>
    <property type="project" value="InterPro"/>
</dbReference>
<reference evidence="4" key="2">
    <citation type="journal article" date="2022" name="Microb. Genom.">
        <title>A chromosome-scale genome assembly of the tomato pathogen Cladosporium fulvum reveals a compartmentalized genome architecture and the presence of a dispensable chromosome.</title>
        <authorList>
            <person name="Zaccaron A.Z."/>
            <person name="Chen L.H."/>
            <person name="Samaras A."/>
            <person name="Stergiopoulos I."/>
        </authorList>
    </citation>
    <scope>NUCLEOTIDE SEQUENCE</scope>
    <source>
        <strain evidence="4">Race5_Kim</strain>
    </source>
</reference>
<dbReference type="InterPro" id="IPR036890">
    <property type="entry name" value="HATPase_C_sf"/>
</dbReference>
<dbReference type="SUPFAM" id="SSF55874">
    <property type="entry name" value="ATPase domain of HSP90 chaperone/DNA topoisomerase II/histidine kinase"/>
    <property type="match status" value="1"/>
</dbReference>
<dbReference type="PANTHER" id="PTHR10073:SF47">
    <property type="entry name" value="DNA MISMATCH REPAIR PROTEIN MLH3"/>
    <property type="match status" value="1"/>
</dbReference>
<reference evidence="4" key="1">
    <citation type="submission" date="2021-12" db="EMBL/GenBank/DDBJ databases">
        <authorList>
            <person name="Zaccaron A."/>
            <person name="Stergiopoulos I."/>
        </authorList>
    </citation>
    <scope>NUCLEOTIDE SEQUENCE</scope>
    <source>
        <strain evidence="4">Race5_Kim</strain>
    </source>
</reference>
<feature type="region of interest" description="Disordered" evidence="2">
    <location>
        <begin position="445"/>
        <end position="533"/>
    </location>
</feature>
<dbReference type="Gene3D" id="3.30.565.10">
    <property type="entry name" value="Histidine kinase-like ATPase, C-terminal domain"/>
    <property type="match status" value="1"/>
</dbReference>
<dbReference type="OrthoDB" id="429932at2759"/>
<feature type="compositionally biased region" description="Polar residues" evidence="2">
    <location>
        <begin position="605"/>
        <end position="636"/>
    </location>
</feature>
<dbReference type="GO" id="GO:0032300">
    <property type="term" value="C:mismatch repair complex"/>
    <property type="evidence" value="ECO:0007669"/>
    <property type="project" value="InterPro"/>
</dbReference>
<accession>A0A9Q8PL65</accession>
<feature type="region of interest" description="Disordered" evidence="2">
    <location>
        <begin position="1"/>
        <end position="33"/>
    </location>
</feature>
<dbReference type="InterPro" id="IPR042120">
    <property type="entry name" value="MutL_C_dimsub"/>
</dbReference>
<feature type="domain" description="MutL C-terminal dimerisation" evidence="3">
    <location>
        <begin position="845"/>
        <end position="1050"/>
    </location>
</feature>
<feature type="compositionally biased region" description="Basic and acidic residues" evidence="2">
    <location>
        <begin position="566"/>
        <end position="582"/>
    </location>
</feature>
<dbReference type="GO" id="GO:0016887">
    <property type="term" value="F:ATP hydrolysis activity"/>
    <property type="evidence" value="ECO:0007669"/>
    <property type="project" value="InterPro"/>
</dbReference>
<dbReference type="GeneID" id="71993611"/>
<dbReference type="Gene3D" id="3.30.1540.20">
    <property type="entry name" value="MutL, C-terminal domain, dimerisation subdomain"/>
    <property type="match status" value="1"/>
</dbReference>
<dbReference type="SMART" id="SM00853">
    <property type="entry name" value="MutL_C"/>
    <property type="match status" value="1"/>
</dbReference>
<feature type="compositionally biased region" description="Low complexity" evidence="2">
    <location>
        <begin position="482"/>
        <end position="496"/>
    </location>
</feature>
<feature type="compositionally biased region" description="Polar residues" evidence="2">
    <location>
        <begin position="464"/>
        <end position="480"/>
    </location>
</feature>
<comment type="similarity">
    <text evidence="1">Belongs to the DNA mismatch repair MutL/HexB family.</text>
</comment>
<dbReference type="PANTHER" id="PTHR10073">
    <property type="entry name" value="DNA MISMATCH REPAIR PROTEIN MLH, PMS, MUTL"/>
    <property type="match status" value="1"/>
</dbReference>
<evidence type="ECO:0000313" key="4">
    <source>
        <dbReference type="EMBL" id="UJO24508.1"/>
    </source>
</evidence>
<protein>
    <submittedName>
        <fullName evidence="4">DNA mismatch repair protein MLH3</fullName>
    </submittedName>
</protein>
<proteinExistence type="inferred from homology"/>
<keyword evidence="5" id="KW-1185">Reference proteome</keyword>
<dbReference type="InterPro" id="IPR038973">
    <property type="entry name" value="MutL/Mlh/Pms-like"/>
</dbReference>
<sequence length="1152" mass="124549">MSSKKEDHAALKDMSKPTRPPFSQPSPLSSASPHRILPLSAEAISQIHSSKHITSLQAVVLALLENSLDARSSEVDISVDWRRGGCSINDDGVGIPRAEFAEIGGLGRMYCTSKRAPVGTLSTSPTTTFHGSNGTFLAELAAMSLLSITSMQTGDHDSSTLALHQGKTITRYMAPLNNVNLPSTCRLHGTNISVRDLFGNMPVRVKQRALVAEGSHDKDRHELKRGIVALLLAWPLPCAVKLRDSSGQHNAMNIVGHHPRVASALTEKSLNQLSGKKTEFDLRDNMPMLFHAGLAPPESASRWVPLSASTPTIALKGMICLDPAPTKQCQFLALGISPCGSGSGNNELPDAVNKVFANSSFGVVEERPESAGNGQDQETNSGYTEKQLQAQKGVDRFPMYCIQLAFRMPGQRAGSAAENLNDATLKSLVDILEASVTAWLDSHGFRPRKRRRRRNELQQRPAVASNSTLRQSAGSTSRTLSCRRPVSQSSSVPEQSFINQDRDALRPTSKRRKIVDLSTGDASAASRPRALQDHEADVMLQSHIRAGRLEGKPHGIHRPTFSVTKRAPEVTDERSQPHHTVDRSSPVRSQATIDDPGSKPLRANSLENADQQAHSVRIPTSGTMLRPSSTDQNNVVAATGHSPNDKPAPTSDDFSGLDDADILQAEEDSGLGPAPAATLLDTEEMGGEDIVSWRDPVSKQPYRVNSRTGVVLPATSAPEQPSLGADTDSAKRQSAGINTALSSTGKPLSLSKRAALAAKDGTKEDLATKAKWLPGFLKEWNNPVFVSRQEEQISVASIDGPGLLEHEDQANCCARGAAGLHTSVQASVHAAGTKLSKVALKHAQVIAQVDRKFILCKMPASATIPHVTSAPSTLLVLIDQHAASERVILESLLSSLFTKDGVVATTNIALETTKAQTLRYIISAQEHSLFQKYQAHFNLFGIHYNSQPTQPLATNAAKQQYRLVVTDLPTVIAERCSRLPTICIDLLRSEIWSLHDGTRNAVSTLSASREHELARNEPYWIKILPLLPPRLLALLQSRSCRSAVMFNDFLSFSQCEALVTDLGGRVFPFGCAHGRVSMVPLVDMGKDGEGIGTGIGDIEKDTRWTRRSKDESEEYEIKWSSREGGVDVGALGAWMKGKKPGAKHDVDESAIA</sequence>